<dbReference type="Proteomes" id="UP000252519">
    <property type="component" value="Unassembled WGS sequence"/>
</dbReference>
<evidence type="ECO:0000313" key="2">
    <source>
        <dbReference type="Proteomes" id="UP000252519"/>
    </source>
</evidence>
<organism evidence="1 2">
    <name type="scientific">Ancylostoma caninum</name>
    <name type="common">Dog hookworm</name>
    <dbReference type="NCBI Taxonomy" id="29170"/>
    <lineage>
        <taxon>Eukaryota</taxon>
        <taxon>Metazoa</taxon>
        <taxon>Ecdysozoa</taxon>
        <taxon>Nematoda</taxon>
        <taxon>Chromadorea</taxon>
        <taxon>Rhabditida</taxon>
        <taxon>Rhabditina</taxon>
        <taxon>Rhabditomorpha</taxon>
        <taxon>Strongyloidea</taxon>
        <taxon>Ancylostomatidae</taxon>
        <taxon>Ancylostomatinae</taxon>
        <taxon>Ancylostoma</taxon>
    </lineage>
</organism>
<proteinExistence type="predicted"/>
<reference evidence="1 2" key="1">
    <citation type="submission" date="2014-10" db="EMBL/GenBank/DDBJ databases">
        <title>Draft genome of the hookworm Ancylostoma caninum.</title>
        <authorList>
            <person name="Mitreva M."/>
        </authorList>
    </citation>
    <scope>NUCLEOTIDE SEQUENCE [LARGE SCALE GENOMIC DNA]</scope>
    <source>
        <strain evidence="1 2">Baltimore</strain>
    </source>
</reference>
<gene>
    <name evidence="1" type="ORF">ANCCAN_06718</name>
</gene>
<dbReference type="EMBL" id="JOJR01000065">
    <property type="protein sequence ID" value="RCN47276.1"/>
    <property type="molecule type" value="Genomic_DNA"/>
</dbReference>
<accession>A0A368GSC5</accession>
<keyword evidence="2" id="KW-1185">Reference proteome</keyword>
<comment type="caution">
    <text evidence="1">The sequence shown here is derived from an EMBL/GenBank/DDBJ whole genome shotgun (WGS) entry which is preliminary data.</text>
</comment>
<dbReference type="AlphaFoldDB" id="A0A368GSC5"/>
<protein>
    <submittedName>
        <fullName evidence="1">Uncharacterized protein</fullName>
    </submittedName>
</protein>
<evidence type="ECO:0000313" key="1">
    <source>
        <dbReference type="EMBL" id="RCN47276.1"/>
    </source>
</evidence>
<sequence length="106" mass="11786">MLTLAKTSLFSRSLSLEASKVVVEWMVAYGFRYTKEMNITMVRGLAKRSAIGYLWLRHFGRIPVVVIEAVPSTTSEWLGNKPGSETGLSAALLMMVCSQQISRNSE</sequence>
<name>A0A368GSC5_ANCCA</name>